<dbReference type="PROSITE" id="PS00061">
    <property type="entry name" value="ADH_SHORT"/>
    <property type="match status" value="1"/>
</dbReference>
<dbReference type="EnsemblMetazoa" id="GAUT039603-RA">
    <property type="protein sequence ID" value="GAUT039603-PA"/>
    <property type="gene ID" value="GAUT039603"/>
</dbReference>
<dbReference type="PANTHER" id="PTHR42760">
    <property type="entry name" value="SHORT-CHAIN DEHYDROGENASES/REDUCTASES FAMILY MEMBER"/>
    <property type="match status" value="1"/>
</dbReference>
<keyword evidence="6" id="KW-1133">Transmembrane helix</keyword>
<dbReference type="PANTHER" id="PTHR42760:SF133">
    <property type="entry name" value="3-OXOACYL-[ACYL-CARRIER-PROTEIN] REDUCTASE"/>
    <property type="match status" value="1"/>
</dbReference>
<evidence type="ECO:0000256" key="1">
    <source>
        <dbReference type="ARBA" id="ARBA00005194"/>
    </source>
</evidence>
<dbReference type="GO" id="GO:0048038">
    <property type="term" value="F:quinone binding"/>
    <property type="evidence" value="ECO:0007669"/>
    <property type="project" value="TreeGrafter"/>
</dbReference>
<name>A0A1A9VK12_GLOAU</name>
<dbReference type="PRINTS" id="PR00081">
    <property type="entry name" value="GDHRDH"/>
</dbReference>
<dbReference type="SUPFAM" id="SSF51735">
    <property type="entry name" value="NAD(P)-binding Rossmann-fold domains"/>
    <property type="match status" value="1"/>
</dbReference>
<evidence type="ECO:0000256" key="6">
    <source>
        <dbReference type="SAM" id="Phobius"/>
    </source>
</evidence>
<proteinExistence type="inferred from homology"/>
<evidence type="ECO:0000256" key="2">
    <source>
        <dbReference type="ARBA" id="ARBA00006484"/>
    </source>
</evidence>
<comment type="pathway">
    <text evidence="1">Lipid metabolism; fatty acid biosynthesis.</text>
</comment>
<evidence type="ECO:0000256" key="3">
    <source>
        <dbReference type="ARBA" id="ARBA00023002"/>
    </source>
</evidence>
<dbReference type="GO" id="GO:0016616">
    <property type="term" value="F:oxidoreductase activity, acting on the CH-OH group of donors, NAD or NADP as acceptor"/>
    <property type="evidence" value="ECO:0007669"/>
    <property type="project" value="TreeGrafter"/>
</dbReference>
<feature type="transmembrane region" description="Helical" evidence="6">
    <location>
        <begin position="167"/>
        <end position="191"/>
    </location>
</feature>
<keyword evidence="3" id="KW-0560">Oxidoreductase</keyword>
<comment type="similarity">
    <text evidence="2">Belongs to the short-chain dehydrogenases/reductases (SDR) family.</text>
</comment>
<dbReference type="AlphaFoldDB" id="A0A1A9VK12"/>
<organism evidence="7 8">
    <name type="scientific">Glossina austeni</name>
    <name type="common">Savannah tsetse fly</name>
    <dbReference type="NCBI Taxonomy" id="7395"/>
    <lineage>
        <taxon>Eukaryota</taxon>
        <taxon>Metazoa</taxon>
        <taxon>Ecdysozoa</taxon>
        <taxon>Arthropoda</taxon>
        <taxon>Hexapoda</taxon>
        <taxon>Insecta</taxon>
        <taxon>Pterygota</taxon>
        <taxon>Neoptera</taxon>
        <taxon>Endopterygota</taxon>
        <taxon>Diptera</taxon>
        <taxon>Brachycera</taxon>
        <taxon>Muscomorpha</taxon>
        <taxon>Hippoboscoidea</taxon>
        <taxon>Glossinidae</taxon>
        <taxon>Glossina</taxon>
    </lineage>
</organism>
<keyword evidence="8" id="KW-1185">Reference proteome</keyword>
<reference evidence="7" key="1">
    <citation type="submission" date="2020-05" db="UniProtKB">
        <authorList>
            <consortium name="EnsemblMetazoa"/>
        </authorList>
    </citation>
    <scope>IDENTIFICATION</scope>
    <source>
        <strain evidence="7">TTRI</strain>
    </source>
</reference>
<dbReference type="Pfam" id="PF13561">
    <property type="entry name" value="adh_short_C2"/>
    <property type="match status" value="1"/>
</dbReference>
<keyword evidence="6" id="KW-0812">Transmembrane</keyword>
<evidence type="ECO:0000313" key="8">
    <source>
        <dbReference type="Proteomes" id="UP000078200"/>
    </source>
</evidence>
<dbReference type="Gene3D" id="3.40.50.720">
    <property type="entry name" value="NAD(P)-binding Rossmann-like Domain"/>
    <property type="match status" value="2"/>
</dbReference>
<dbReference type="InterPro" id="IPR002347">
    <property type="entry name" value="SDR_fam"/>
</dbReference>
<dbReference type="InterPro" id="IPR036291">
    <property type="entry name" value="NAD(P)-bd_dom_sf"/>
</dbReference>
<dbReference type="GO" id="GO:0006633">
    <property type="term" value="P:fatty acid biosynthetic process"/>
    <property type="evidence" value="ECO:0007669"/>
    <property type="project" value="TreeGrafter"/>
</dbReference>
<dbReference type="STRING" id="7395.A0A1A9VK12"/>
<protein>
    <recommendedName>
        <fullName evidence="5">3-ketoacyl-[acyl-carrier-protein] reductase beta subunit</fullName>
    </recommendedName>
    <alternativeName>
        <fullName evidence="4">Quinone reductase CBR4</fullName>
    </alternativeName>
</protein>
<evidence type="ECO:0000256" key="5">
    <source>
        <dbReference type="ARBA" id="ARBA00041707"/>
    </source>
</evidence>
<sequence length="239" mass="25528">MHKAGATLCISGTKKEVLEEVAKQYEKNMHILPCDLSNAEEVNQLVNRARLTGNAGQANYAASKAGIIAMSKSIAKEVASRNITVNCIAPGFIDTKMTEVLNEGQKGKILDNIPMKRMGTGEEIAAGVLFLASDEAKYITGHVLNINGYAATTDPDMDDTTKVICNIIGYVWGIGGPLMTVVIIGAALLAIFGRMPWPALFALGMFCGVFFGAKTIITKIMPNVSDEAKAMLEKCGKNP</sequence>
<keyword evidence="6" id="KW-0472">Membrane</keyword>
<evidence type="ECO:0000313" key="7">
    <source>
        <dbReference type="EnsemblMetazoa" id="GAUT039603-PA"/>
    </source>
</evidence>
<dbReference type="Proteomes" id="UP000078200">
    <property type="component" value="Unassembled WGS sequence"/>
</dbReference>
<accession>A0A1A9VK12</accession>
<feature type="transmembrane region" description="Helical" evidence="6">
    <location>
        <begin position="197"/>
        <end position="217"/>
    </location>
</feature>
<evidence type="ECO:0000256" key="4">
    <source>
        <dbReference type="ARBA" id="ARBA00041580"/>
    </source>
</evidence>
<dbReference type="VEuPathDB" id="VectorBase:GAUT039603"/>
<dbReference type="InterPro" id="IPR020904">
    <property type="entry name" value="Sc_DH/Rdtase_CS"/>
</dbReference>